<dbReference type="AlphaFoldDB" id="A0A9P4P0J8"/>
<accession>A0A9P4P0J8</accession>
<name>A0A9P4P0J8_9PEZI</name>
<dbReference type="OrthoDB" id="4456803at2759"/>
<comment type="caution">
    <text evidence="1">The sequence shown here is derived from an EMBL/GenBank/DDBJ whole genome shotgun (WGS) entry which is preliminary data.</text>
</comment>
<reference evidence="1" key="1">
    <citation type="journal article" date="2020" name="Stud. Mycol.">
        <title>101 Dothideomycetes genomes: a test case for predicting lifestyles and emergence of pathogens.</title>
        <authorList>
            <person name="Haridas S."/>
            <person name="Albert R."/>
            <person name="Binder M."/>
            <person name="Bloem J."/>
            <person name="Labutti K."/>
            <person name="Salamov A."/>
            <person name="Andreopoulos B."/>
            <person name="Baker S."/>
            <person name="Barry K."/>
            <person name="Bills G."/>
            <person name="Bluhm B."/>
            <person name="Cannon C."/>
            <person name="Castanera R."/>
            <person name="Culley D."/>
            <person name="Daum C."/>
            <person name="Ezra D."/>
            <person name="Gonzalez J."/>
            <person name="Henrissat B."/>
            <person name="Kuo A."/>
            <person name="Liang C."/>
            <person name="Lipzen A."/>
            <person name="Lutzoni F."/>
            <person name="Magnuson J."/>
            <person name="Mondo S."/>
            <person name="Nolan M."/>
            <person name="Ohm R."/>
            <person name="Pangilinan J."/>
            <person name="Park H.-J."/>
            <person name="Ramirez L."/>
            <person name="Alfaro M."/>
            <person name="Sun H."/>
            <person name="Tritt A."/>
            <person name="Yoshinaga Y."/>
            <person name="Zwiers L.-H."/>
            <person name="Turgeon B."/>
            <person name="Goodwin S."/>
            <person name="Spatafora J."/>
            <person name="Crous P."/>
            <person name="Grigoriev I."/>
        </authorList>
    </citation>
    <scope>NUCLEOTIDE SEQUENCE</scope>
    <source>
        <strain evidence="1">CBS 130266</strain>
    </source>
</reference>
<evidence type="ECO:0000313" key="2">
    <source>
        <dbReference type="Proteomes" id="UP000800235"/>
    </source>
</evidence>
<organism evidence="1 2">
    <name type="scientific">Tothia fuscella</name>
    <dbReference type="NCBI Taxonomy" id="1048955"/>
    <lineage>
        <taxon>Eukaryota</taxon>
        <taxon>Fungi</taxon>
        <taxon>Dikarya</taxon>
        <taxon>Ascomycota</taxon>
        <taxon>Pezizomycotina</taxon>
        <taxon>Dothideomycetes</taxon>
        <taxon>Pleosporomycetidae</taxon>
        <taxon>Venturiales</taxon>
        <taxon>Cylindrosympodiaceae</taxon>
        <taxon>Tothia</taxon>
    </lineage>
</organism>
<gene>
    <name evidence="1" type="ORF">EJ08DRAFT_675469</name>
</gene>
<evidence type="ECO:0000313" key="1">
    <source>
        <dbReference type="EMBL" id="KAF2435042.1"/>
    </source>
</evidence>
<dbReference type="EMBL" id="MU007014">
    <property type="protein sequence ID" value="KAF2435042.1"/>
    <property type="molecule type" value="Genomic_DNA"/>
</dbReference>
<keyword evidence="2" id="KW-1185">Reference proteome</keyword>
<protein>
    <submittedName>
        <fullName evidence="1">Uncharacterized protein</fullName>
    </submittedName>
</protein>
<proteinExistence type="predicted"/>
<dbReference type="Proteomes" id="UP000800235">
    <property type="component" value="Unassembled WGS sequence"/>
</dbReference>
<sequence>MTGVLLFCTAEDAKPLIRKVMHNTNDKGELLHSSFYLIQGNDLPDDSDELKSRLTQEETFTSVFIGASEQNCRDWMLEKQKQVNYVEINIFAIADAESVKDNTLLVQFYYPEFDPPLSPMEFPGYGILPPRTNAWYSYRIQHDQFDDLHAALCYLAPDIRYPIYFGRKAELTDEQGIFDVARADGIIAGKEPFTPPA</sequence>